<dbReference type="EMBL" id="JRWG01000001">
    <property type="protein sequence ID" value="KXO01203.1"/>
    <property type="molecule type" value="Genomic_DNA"/>
</dbReference>
<dbReference type="CDD" id="cd00293">
    <property type="entry name" value="USP-like"/>
    <property type="match status" value="1"/>
</dbReference>
<keyword evidence="3" id="KW-1185">Reference proteome</keyword>
<dbReference type="STRING" id="1548749.LS48_01685"/>
<evidence type="ECO:0000259" key="1">
    <source>
        <dbReference type="Pfam" id="PF00582"/>
    </source>
</evidence>
<dbReference type="SUPFAM" id="SSF52402">
    <property type="entry name" value="Adenine nucleotide alpha hydrolases-like"/>
    <property type="match status" value="2"/>
</dbReference>
<dbReference type="InterPro" id="IPR006016">
    <property type="entry name" value="UspA"/>
</dbReference>
<dbReference type="Pfam" id="PF00582">
    <property type="entry name" value="Usp"/>
    <property type="match status" value="1"/>
</dbReference>
<evidence type="ECO:0000313" key="2">
    <source>
        <dbReference type="EMBL" id="KXO01203.1"/>
    </source>
</evidence>
<evidence type="ECO:0000313" key="3">
    <source>
        <dbReference type="Proteomes" id="UP000070138"/>
    </source>
</evidence>
<dbReference type="Gene3D" id="3.40.50.12370">
    <property type="match status" value="1"/>
</dbReference>
<proteinExistence type="predicted"/>
<dbReference type="Proteomes" id="UP000070138">
    <property type="component" value="Unassembled WGS sequence"/>
</dbReference>
<organism evidence="2 3">
    <name type="scientific">Aequorivita aquimaris</name>
    <dbReference type="NCBI Taxonomy" id="1548749"/>
    <lineage>
        <taxon>Bacteria</taxon>
        <taxon>Pseudomonadati</taxon>
        <taxon>Bacteroidota</taxon>
        <taxon>Flavobacteriia</taxon>
        <taxon>Flavobacteriales</taxon>
        <taxon>Flavobacteriaceae</taxon>
        <taxon>Aequorivita</taxon>
    </lineage>
</organism>
<name>A0A137RLX9_9FLAO</name>
<accession>A0A137RLX9</accession>
<gene>
    <name evidence="2" type="ORF">LS48_01685</name>
</gene>
<protein>
    <recommendedName>
        <fullName evidence="1">UspA domain-containing protein</fullName>
    </recommendedName>
</protein>
<reference evidence="2 3" key="2">
    <citation type="journal article" date="2016" name="Int. J. Syst. Evol. Microbiol.">
        <title>Vitellibacter aquimaris sp. nov., a marine bacterium isolated from seawater.</title>
        <authorList>
            <person name="Thevarajoo S."/>
            <person name="Selvaratnam C."/>
            <person name="Goh K.M."/>
            <person name="Hong K.W."/>
            <person name="Chan X.Y."/>
            <person name="Chan K.G."/>
            <person name="Chong C.S."/>
        </authorList>
    </citation>
    <scope>NUCLEOTIDE SEQUENCE [LARGE SCALE GENOMIC DNA]</scope>
    <source>
        <strain evidence="2 3">D-24</strain>
    </source>
</reference>
<reference evidence="3" key="1">
    <citation type="submission" date="2014-10" db="EMBL/GenBank/DDBJ databases">
        <title>Genome sequencing of Vitellibacter sp. D-24.</title>
        <authorList>
            <person name="Thevarajoo S."/>
            <person name="Selvaratnam C."/>
            <person name="Goh K.M."/>
            <person name="Chong C.S."/>
        </authorList>
    </citation>
    <scope>NUCLEOTIDE SEQUENCE [LARGE SCALE GENOMIC DNA]</scope>
    <source>
        <strain evidence="3">D-24</strain>
    </source>
</reference>
<sequence>MQKQVLIPTDYSKSAFNAIVYAFELFAEEDCTFHIFHSYFLARSAKGNVLFPEPEPADYDRAARLSGERMEWLKKKVGLLADNPKHTIYFDHKFGTLIELLEEKVMRDKIDLIVMGTRGITDDTKVAYGRNSVNVMENIRGCAVLAVPANVSYKKIGSIVFPTNFKTHFNKREMKTFVKIAQLGNSEIQILHIGKEKDLSERQRNNRKELENHFSEVKYTYHWLEHKGVKEGVLSFADQQNSGMIAFVNRKHWFFGSVFSNPLVKSLGVHSKVPILALHDTRN</sequence>
<dbReference type="AlphaFoldDB" id="A0A137RLX9"/>
<feature type="domain" description="UspA" evidence="1">
    <location>
        <begin position="1"/>
        <end position="147"/>
    </location>
</feature>
<dbReference type="OrthoDB" id="9788959at2"/>
<comment type="caution">
    <text evidence="2">The sequence shown here is derived from an EMBL/GenBank/DDBJ whole genome shotgun (WGS) entry which is preliminary data.</text>
</comment>
<dbReference type="RefSeq" id="WP_062619314.1">
    <property type="nucleotide sequence ID" value="NZ_JRWG01000001.1"/>
</dbReference>